<dbReference type="Pfam" id="PF13445">
    <property type="entry name" value="zf-RING_UBOX"/>
    <property type="match status" value="1"/>
</dbReference>
<dbReference type="InterPro" id="IPR044715">
    <property type="entry name" value="WDR86-like"/>
</dbReference>
<feature type="repeat" description="WD" evidence="7">
    <location>
        <begin position="535"/>
        <end position="574"/>
    </location>
</feature>
<gene>
    <name evidence="10" type="ORF">ILEXP_LOCUS43594</name>
</gene>
<keyword evidence="5" id="KW-0862">Zinc</keyword>
<evidence type="ECO:0000256" key="7">
    <source>
        <dbReference type="PROSITE-ProRule" id="PRU00221"/>
    </source>
</evidence>
<keyword evidence="3" id="KW-0677">Repeat</keyword>
<dbReference type="PRINTS" id="PR00320">
    <property type="entry name" value="GPROTEINBRPT"/>
</dbReference>
<dbReference type="InterPro" id="IPR020472">
    <property type="entry name" value="WD40_PAC1"/>
</dbReference>
<dbReference type="Gene3D" id="2.130.10.10">
    <property type="entry name" value="YVTN repeat-like/Quinoprotein amine dehydrogenase"/>
    <property type="match status" value="2"/>
</dbReference>
<proteinExistence type="predicted"/>
<dbReference type="InterPro" id="IPR036322">
    <property type="entry name" value="WD40_repeat_dom_sf"/>
</dbReference>
<dbReference type="InterPro" id="IPR001841">
    <property type="entry name" value="Znf_RING"/>
</dbReference>
<dbReference type="InterPro" id="IPR011009">
    <property type="entry name" value="Kinase-like_dom_sf"/>
</dbReference>
<accession>A0ABC8U2A9</accession>
<dbReference type="EMBL" id="CAUOFW020006226">
    <property type="protein sequence ID" value="CAK9173861.1"/>
    <property type="molecule type" value="Genomic_DNA"/>
</dbReference>
<reference evidence="10 11" key="1">
    <citation type="submission" date="2024-02" db="EMBL/GenBank/DDBJ databases">
        <authorList>
            <person name="Vignale AGUSTIN F."/>
            <person name="Sosa J E."/>
            <person name="Modenutti C."/>
        </authorList>
    </citation>
    <scope>NUCLEOTIDE SEQUENCE [LARGE SCALE GENOMIC DNA]</scope>
</reference>
<evidence type="ECO:0000256" key="6">
    <source>
        <dbReference type="PROSITE-ProRule" id="PRU00175"/>
    </source>
</evidence>
<dbReference type="PANTHER" id="PTHR44489:SF11">
    <property type="entry name" value="WD REPEAT DOMAIN 86"/>
    <property type="match status" value="1"/>
</dbReference>
<keyword evidence="2" id="KW-0479">Metal-binding</keyword>
<evidence type="ECO:0000256" key="3">
    <source>
        <dbReference type="ARBA" id="ARBA00022737"/>
    </source>
</evidence>
<dbReference type="SMART" id="SM00220">
    <property type="entry name" value="S_TKc"/>
    <property type="match status" value="1"/>
</dbReference>
<dbReference type="PANTHER" id="PTHR44489">
    <property type="match status" value="1"/>
</dbReference>
<evidence type="ECO:0000313" key="11">
    <source>
        <dbReference type="Proteomes" id="UP001642360"/>
    </source>
</evidence>
<sequence>MELPECPVCLQSYEAVSTIPRVLACGHSACETCLTQLPKASPHTIRCPACTQLVKYPHPQGPSALPKNIDLLRLSSLLQNSNSSNPRKSTHKELAQKVEEFMPNLWSYEFYLNWKEWIVPRDAVLVESNVENNGFFSVLSGRIVQCDGLIGCSMSCLLKENQLVSLVRVGSYLGGNESKFRYSYVAKIMSVLYGMRDGERSELGLLMGSSLKQCRMCRVFGLWYNTEDWSLYVVSERYGGKHLNDLENGSLGRDEEKMNLAVKDDMPTFAIIGMELCEAASDLHSQGLILGSLSLPCFNVDHFGRLYMDLNEVMVLGRRVSKMIAEVVRMKLKSDDKELDVLLKMDALKIDAFVSPEMLLEFLQKESVELASGCLRYAVGYGSDVWSLACLLICLLIRRPFTEEMQHYYGLFPSLIEEEGSDYMGLYTGWMEKVIGLLEHRLGSEFLSLKDILCKCLSYDPGSRPVATELWKCIRQLVIKPECDMMVGLEHKVNEENSSHCLVLGELYVDQVAEGRVDKDVVEGLSGSHVKSIDLKGHIDCITGLAVGGDFLFSSSFDKTICVWSLQDFTPVHSFKGHEHRVMAVVFVDEEQSLCISGDNGGGICIWGASIPFVQEPMKTLYEQKDWRYSGIHALAASGAGYFYSGSGDKTIKAWSLQDYTLSCTMSGHKSVVSALTVCNGVLYSGSWDGTIRLWCLSDHSPLTVFGEDTPGNVTSVLSLAADQRFLIVTHENGCIKIWSNDVFLKSTQVHNGAIFTVGMEGKWLFTGGWDKIVNVQELSGDEFRMDAIPIGSIACDSVITSLLYRQGKLFVGQADRIIKVFYYGV</sequence>
<feature type="domain" description="RING-type" evidence="9">
    <location>
        <begin position="6"/>
        <end position="51"/>
    </location>
</feature>
<evidence type="ECO:0000259" key="8">
    <source>
        <dbReference type="PROSITE" id="PS50011"/>
    </source>
</evidence>
<dbReference type="InterPro" id="IPR000719">
    <property type="entry name" value="Prot_kinase_dom"/>
</dbReference>
<dbReference type="PROSITE" id="PS50294">
    <property type="entry name" value="WD_REPEATS_REGION"/>
    <property type="match status" value="1"/>
</dbReference>
<dbReference type="Gene3D" id="1.10.510.10">
    <property type="entry name" value="Transferase(Phosphotransferase) domain 1"/>
    <property type="match status" value="1"/>
</dbReference>
<dbReference type="PROSITE" id="PS50089">
    <property type="entry name" value="ZF_RING_2"/>
    <property type="match status" value="1"/>
</dbReference>
<evidence type="ECO:0000256" key="5">
    <source>
        <dbReference type="ARBA" id="ARBA00022833"/>
    </source>
</evidence>
<dbReference type="AlphaFoldDB" id="A0ABC8U2A9"/>
<keyword evidence="4 6" id="KW-0863">Zinc-finger</keyword>
<keyword evidence="11" id="KW-1185">Reference proteome</keyword>
<protein>
    <submittedName>
        <fullName evidence="10">Uncharacterized protein</fullName>
    </submittedName>
</protein>
<dbReference type="InterPro" id="IPR015943">
    <property type="entry name" value="WD40/YVTN_repeat-like_dom_sf"/>
</dbReference>
<feature type="domain" description="Protein kinase" evidence="8">
    <location>
        <begin position="161"/>
        <end position="478"/>
    </location>
</feature>
<dbReference type="PROSITE" id="PS50011">
    <property type="entry name" value="PROTEIN_KINASE_DOM"/>
    <property type="match status" value="1"/>
</dbReference>
<comment type="caution">
    <text evidence="10">The sequence shown here is derived from an EMBL/GenBank/DDBJ whole genome shotgun (WGS) entry which is preliminary data.</text>
</comment>
<evidence type="ECO:0000313" key="10">
    <source>
        <dbReference type="EMBL" id="CAK9173861.1"/>
    </source>
</evidence>
<organism evidence="10 11">
    <name type="scientific">Ilex paraguariensis</name>
    <name type="common">yerba mate</name>
    <dbReference type="NCBI Taxonomy" id="185542"/>
    <lineage>
        <taxon>Eukaryota</taxon>
        <taxon>Viridiplantae</taxon>
        <taxon>Streptophyta</taxon>
        <taxon>Embryophyta</taxon>
        <taxon>Tracheophyta</taxon>
        <taxon>Spermatophyta</taxon>
        <taxon>Magnoliopsida</taxon>
        <taxon>eudicotyledons</taxon>
        <taxon>Gunneridae</taxon>
        <taxon>Pentapetalae</taxon>
        <taxon>asterids</taxon>
        <taxon>campanulids</taxon>
        <taxon>Aquifoliales</taxon>
        <taxon>Aquifoliaceae</taxon>
        <taxon>Ilex</taxon>
    </lineage>
</organism>
<dbReference type="InterPro" id="IPR027370">
    <property type="entry name" value="Znf-RING_euk"/>
</dbReference>
<dbReference type="SUPFAM" id="SSF50978">
    <property type="entry name" value="WD40 repeat-like"/>
    <property type="match status" value="1"/>
</dbReference>
<dbReference type="CDD" id="cd16587">
    <property type="entry name" value="RING-HC_TRIM32_C-VII"/>
    <property type="match status" value="1"/>
</dbReference>
<dbReference type="SMART" id="SM00320">
    <property type="entry name" value="WD40"/>
    <property type="match status" value="6"/>
</dbReference>
<evidence type="ECO:0000256" key="2">
    <source>
        <dbReference type="ARBA" id="ARBA00022723"/>
    </source>
</evidence>
<evidence type="ECO:0000256" key="4">
    <source>
        <dbReference type="ARBA" id="ARBA00022771"/>
    </source>
</evidence>
<evidence type="ECO:0000259" key="9">
    <source>
        <dbReference type="PROSITE" id="PS50089"/>
    </source>
</evidence>
<dbReference type="SUPFAM" id="SSF56112">
    <property type="entry name" value="Protein kinase-like (PK-like)"/>
    <property type="match status" value="1"/>
</dbReference>
<dbReference type="GO" id="GO:0008270">
    <property type="term" value="F:zinc ion binding"/>
    <property type="evidence" value="ECO:0007669"/>
    <property type="project" value="UniProtKB-KW"/>
</dbReference>
<evidence type="ECO:0000256" key="1">
    <source>
        <dbReference type="ARBA" id="ARBA00022574"/>
    </source>
</evidence>
<dbReference type="Pfam" id="PF00400">
    <property type="entry name" value="WD40"/>
    <property type="match status" value="3"/>
</dbReference>
<dbReference type="Proteomes" id="UP001642360">
    <property type="component" value="Unassembled WGS sequence"/>
</dbReference>
<dbReference type="SUPFAM" id="SSF57850">
    <property type="entry name" value="RING/U-box"/>
    <property type="match status" value="1"/>
</dbReference>
<dbReference type="PROSITE" id="PS50082">
    <property type="entry name" value="WD_REPEATS_2"/>
    <property type="match status" value="2"/>
</dbReference>
<dbReference type="SMART" id="SM00184">
    <property type="entry name" value="RING"/>
    <property type="match status" value="1"/>
</dbReference>
<dbReference type="InterPro" id="IPR001680">
    <property type="entry name" value="WD40_rpt"/>
</dbReference>
<dbReference type="Gene3D" id="3.30.40.10">
    <property type="entry name" value="Zinc/RING finger domain, C3HC4 (zinc finger)"/>
    <property type="match status" value="1"/>
</dbReference>
<name>A0ABC8U2A9_9AQUA</name>
<keyword evidence="1 7" id="KW-0853">WD repeat</keyword>
<feature type="repeat" description="WD" evidence="7">
    <location>
        <begin position="666"/>
        <end position="705"/>
    </location>
</feature>
<dbReference type="InterPro" id="IPR013083">
    <property type="entry name" value="Znf_RING/FYVE/PHD"/>
</dbReference>